<proteinExistence type="predicted"/>
<sequence>MEGENRRRGQMKAEGKGSEAGLATPRGFFGVCASSRRFGRRTGMHGCVLCSSIVHIHRGPGSIHDNVQLLPASYAEIAPQHALHLECLLNPGPNLAIIDVDRTKDAEYLSSSQPSDHMGLAEGSGPTSGLFDFSGPLNCLMLSSAEIASTQLLKPPSLDVSSPAERAPDKTARRLQAMHVPSSPRRRTNAW</sequence>
<gene>
    <name evidence="2" type="ORF">TRAPUB_5083</name>
</gene>
<evidence type="ECO:0000256" key="1">
    <source>
        <dbReference type="SAM" id="MobiDB-lite"/>
    </source>
</evidence>
<comment type="caution">
    <text evidence="2">The sequence shown here is derived from an EMBL/GenBank/DDBJ whole genome shotgun (WGS) entry which is preliminary data.</text>
</comment>
<keyword evidence="3" id="KW-1185">Reference proteome</keyword>
<dbReference type="AlphaFoldDB" id="A0A1M2V9H0"/>
<accession>A0A1M2V9H0</accession>
<feature type="region of interest" description="Disordered" evidence="1">
    <location>
        <begin position="155"/>
        <end position="191"/>
    </location>
</feature>
<dbReference type="EMBL" id="MNAD01001554">
    <property type="protein sequence ID" value="OJT04206.1"/>
    <property type="molecule type" value="Genomic_DNA"/>
</dbReference>
<evidence type="ECO:0000313" key="3">
    <source>
        <dbReference type="Proteomes" id="UP000184267"/>
    </source>
</evidence>
<evidence type="ECO:0000313" key="2">
    <source>
        <dbReference type="EMBL" id="OJT04206.1"/>
    </source>
</evidence>
<name>A0A1M2V9H0_TRAPU</name>
<reference evidence="2 3" key="1">
    <citation type="submission" date="2016-10" db="EMBL/GenBank/DDBJ databases">
        <title>Genome sequence of the basidiomycete white-rot fungus Trametes pubescens.</title>
        <authorList>
            <person name="Makela M.R."/>
            <person name="Granchi Z."/>
            <person name="Peng M."/>
            <person name="De Vries R.P."/>
            <person name="Grigoriev I."/>
            <person name="Riley R."/>
            <person name="Hilden K."/>
        </authorList>
    </citation>
    <scope>NUCLEOTIDE SEQUENCE [LARGE SCALE GENOMIC DNA]</scope>
    <source>
        <strain evidence="2 3">FBCC735</strain>
    </source>
</reference>
<protein>
    <submittedName>
        <fullName evidence="2">Uncharacterized protein</fullName>
    </submittedName>
</protein>
<dbReference type="Proteomes" id="UP000184267">
    <property type="component" value="Unassembled WGS sequence"/>
</dbReference>
<organism evidence="2 3">
    <name type="scientific">Trametes pubescens</name>
    <name type="common">White-rot fungus</name>
    <dbReference type="NCBI Taxonomy" id="154538"/>
    <lineage>
        <taxon>Eukaryota</taxon>
        <taxon>Fungi</taxon>
        <taxon>Dikarya</taxon>
        <taxon>Basidiomycota</taxon>
        <taxon>Agaricomycotina</taxon>
        <taxon>Agaricomycetes</taxon>
        <taxon>Polyporales</taxon>
        <taxon>Polyporaceae</taxon>
        <taxon>Trametes</taxon>
    </lineage>
</organism>